<protein>
    <submittedName>
        <fullName evidence="2">Uncharacterized protein</fullName>
    </submittedName>
</protein>
<sequence>MPLDVFAALGALVRAELVRNKPQPPRAPADDAVPQQPAFPAPPPPAEPPPAEPPPATAPAAAPPPARPGLFSRMIRKLAALFR</sequence>
<evidence type="ECO:0000313" key="3">
    <source>
        <dbReference type="Proteomes" id="UP001344251"/>
    </source>
</evidence>
<keyword evidence="3" id="KW-1185">Reference proteome</keyword>
<evidence type="ECO:0000313" key="2">
    <source>
        <dbReference type="EMBL" id="WSB72974.1"/>
    </source>
</evidence>
<dbReference type="Proteomes" id="UP001344251">
    <property type="component" value="Chromosome"/>
</dbReference>
<feature type="region of interest" description="Disordered" evidence="1">
    <location>
        <begin position="20"/>
        <end position="69"/>
    </location>
</feature>
<dbReference type="EMBL" id="CP109106">
    <property type="protein sequence ID" value="WSB72974.1"/>
    <property type="molecule type" value="Genomic_DNA"/>
</dbReference>
<reference evidence="2 3" key="1">
    <citation type="submission" date="2022-10" db="EMBL/GenBank/DDBJ databases">
        <title>The complete genomes of actinobacterial strains from the NBC collection.</title>
        <authorList>
            <person name="Joergensen T.S."/>
            <person name="Alvarez Arevalo M."/>
            <person name="Sterndorff E.B."/>
            <person name="Faurdal D."/>
            <person name="Vuksanovic O."/>
            <person name="Mourched A.-S."/>
            <person name="Charusanti P."/>
            <person name="Shaw S."/>
            <person name="Blin K."/>
            <person name="Weber T."/>
        </authorList>
    </citation>
    <scope>NUCLEOTIDE SEQUENCE [LARGE SCALE GENOMIC DNA]</scope>
    <source>
        <strain evidence="2 3">NBC 01774</strain>
    </source>
</reference>
<proteinExistence type="predicted"/>
<gene>
    <name evidence="2" type="ORF">OG863_36270</name>
</gene>
<evidence type="ECO:0000256" key="1">
    <source>
        <dbReference type="SAM" id="MobiDB-lite"/>
    </source>
</evidence>
<organism evidence="2 3">
    <name type="scientific">Streptomyces decoyicus</name>
    <dbReference type="NCBI Taxonomy" id="249567"/>
    <lineage>
        <taxon>Bacteria</taxon>
        <taxon>Bacillati</taxon>
        <taxon>Actinomycetota</taxon>
        <taxon>Actinomycetes</taxon>
        <taxon>Kitasatosporales</taxon>
        <taxon>Streptomycetaceae</taxon>
        <taxon>Streptomyces</taxon>
    </lineage>
</organism>
<dbReference type="RefSeq" id="WP_326622566.1">
    <property type="nucleotide sequence ID" value="NZ_CP109106.1"/>
</dbReference>
<feature type="compositionally biased region" description="Pro residues" evidence="1">
    <location>
        <begin position="37"/>
        <end position="67"/>
    </location>
</feature>
<name>A0ABZ1FR88_9ACTN</name>
<accession>A0ABZ1FR88</accession>